<dbReference type="Proteomes" id="UP000596929">
    <property type="component" value="Unassembled WGS sequence"/>
</dbReference>
<keyword evidence="5" id="KW-1185">Reference proteome</keyword>
<evidence type="ECO:0000259" key="3">
    <source>
        <dbReference type="Pfam" id="PF10145"/>
    </source>
</evidence>
<organism evidence="4 5">
    <name type="scientific">Clostridium hominis</name>
    <dbReference type="NCBI Taxonomy" id="2763036"/>
    <lineage>
        <taxon>Bacteria</taxon>
        <taxon>Bacillati</taxon>
        <taxon>Bacillota</taxon>
        <taxon>Clostridia</taxon>
        <taxon>Eubacteriales</taxon>
        <taxon>Clostridiaceae</taxon>
        <taxon>Clostridium</taxon>
    </lineage>
</organism>
<evidence type="ECO:0000313" key="4">
    <source>
        <dbReference type="EMBL" id="MBC5627610.1"/>
    </source>
</evidence>
<comment type="caution">
    <text evidence="4">The sequence shown here is derived from an EMBL/GenBank/DDBJ whole genome shotgun (WGS) entry which is preliminary data.</text>
</comment>
<evidence type="ECO:0000313" key="5">
    <source>
        <dbReference type="Proteomes" id="UP000596929"/>
    </source>
</evidence>
<dbReference type="InterPro" id="IPR010090">
    <property type="entry name" value="Phage_tape_meas"/>
</dbReference>
<dbReference type="EMBL" id="JACOOO010000001">
    <property type="protein sequence ID" value="MBC5627610.1"/>
    <property type="molecule type" value="Genomic_DNA"/>
</dbReference>
<feature type="domain" description="Phage tail tape measure protein" evidence="3">
    <location>
        <begin position="103"/>
        <end position="300"/>
    </location>
</feature>
<sequence>MVDAGQAVAYLTLDRSSYSAGIKGAYQELTTFLNSSENAGIRLQALGGAMSSVGNMLSKSVTIPLVGAGTAALTVSANFEEGMSKVQAISGATASEMDQLSLKAKELGANTKFSASEASEAFSYMAMAGWKTADMLDGISGIMDLAAASGESLGIVSDIVTDALTAFGLQASDSAHFADVLAAASNNANTNVTMLGESFKYIAPVAGSLGYSIEDTAVALGLMANSGIKAGQAGTALRAALSSMLKPSDPVLTAMDQLNISLTNADGSSKSLSDVMLMLRDRFSALSEAQKAEYAATIFGTEAMSGMLAIINTSESDFNKLTTAINSADGTSKKMADTMQNNLKGKLTQLKSALEGAGIAIGEKLLPSLTDGVNKVTEMVSAFNSLDEGTQKNILKMGMFAAATGPVLSITGKLTSGFSSLVKGASALNTALGAAGTMGAITSLSSVALPAIGVITALGTGFYVWHESVDVANQTISKSRDEMSWMERVIADLTGKVTYSKKELVDMGLVYADFNSNISKDFQDSVKAMTTDIHEFGISLGQINLDDVISEDEHNSFVSKVDSALESALDAINSKSSDMQNGLKNAFAVDNIIDENETSLLEWWASRGTKEKEEAQKLRDEISQIEATAFAEGRALTSDEIAAIEERYAQIKQIELTAQANNSYELEYAHQEFQNRMTTLDAEEAEKLLQQRAKQRDDEQIQIRTNYDTLIALAKENYDLLSEEDKKRADDTISRLQEAKQKELDLSNSYYEQDYQYAISHNENLASAINKYTGEQLKQKDIKYYEALVRHKEHYNGIEEITKSGLYRVQNEETGAWETIYAQVDKTTGELTGVYNWNTQELAAMSKEDAKTLDSEARQFSALLDSVRESLYASSAVYADTEGNIRDNTGKIVGHIKEVEDENGKLVRSIETVNGTPIDLGDNTDTVIQGLKETGQYLKDLDGRQANVSVSDNGTIDYLQNRINSISGRTISVVVKGGMTQMSYATGTDNAIPGLATVAEYGPELIQSRNGTFTLATNRSIYPMDGGETVYNARQTQEIISSMNKSQLSNSEVVTGTLVKQAAELIVNAIKKLDVNIDKAVKETGNNSFGDVIVEGIADVRDLIEEISDYKELRTV</sequence>
<dbReference type="RefSeq" id="WP_186859157.1">
    <property type="nucleotide sequence ID" value="NZ_JACOOO010000001.1"/>
</dbReference>
<name>A0ABR7D8B2_9CLOT</name>
<keyword evidence="1" id="KW-1188">Viral release from host cell</keyword>
<dbReference type="PANTHER" id="PTHR37813:SF1">
    <property type="entry name" value="FELS-2 PROPHAGE PROTEIN"/>
    <property type="match status" value="1"/>
</dbReference>
<evidence type="ECO:0000256" key="2">
    <source>
        <dbReference type="SAM" id="Coils"/>
    </source>
</evidence>
<evidence type="ECO:0000256" key="1">
    <source>
        <dbReference type="ARBA" id="ARBA00022612"/>
    </source>
</evidence>
<gene>
    <name evidence="4" type="ORF">H8S20_01740</name>
</gene>
<protein>
    <submittedName>
        <fullName evidence="4">Phage tail tape measure protein</fullName>
    </submittedName>
</protein>
<dbReference type="NCBIfam" id="TIGR01760">
    <property type="entry name" value="tape_meas_TP901"/>
    <property type="match status" value="1"/>
</dbReference>
<proteinExistence type="predicted"/>
<keyword evidence="2" id="KW-0175">Coiled coil</keyword>
<dbReference type="PANTHER" id="PTHR37813">
    <property type="entry name" value="FELS-2 PROPHAGE PROTEIN"/>
    <property type="match status" value="1"/>
</dbReference>
<reference evidence="4 5" key="1">
    <citation type="submission" date="2020-08" db="EMBL/GenBank/DDBJ databases">
        <title>Genome public.</title>
        <authorList>
            <person name="Liu C."/>
            <person name="Sun Q."/>
        </authorList>
    </citation>
    <scope>NUCLEOTIDE SEQUENCE [LARGE SCALE GENOMIC DNA]</scope>
    <source>
        <strain evidence="4 5">NSJ-6</strain>
    </source>
</reference>
<dbReference type="Pfam" id="PF10145">
    <property type="entry name" value="PhageMin_Tail"/>
    <property type="match status" value="1"/>
</dbReference>
<feature type="coiled-coil region" evidence="2">
    <location>
        <begin position="682"/>
        <end position="742"/>
    </location>
</feature>
<accession>A0ABR7D8B2</accession>